<reference evidence="9 10" key="1">
    <citation type="journal article" date="2018" name="G3 (Bethesda)">
        <title>Phylogenetic and Phylogenomic Definition of Rhizopus Species.</title>
        <authorList>
            <person name="Gryganskyi A.P."/>
            <person name="Golan J."/>
            <person name="Dolatabadi S."/>
            <person name="Mondo S."/>
            <person name="Robb S."/>
            <person name="Idnurm A."/>
            <person name="Muszewska A."/>
            <person name="Steczkiewicz K."/>
            <person name="Masonjones S."/>
            <person name="Liao H.L."/>
            <person name="Gajdeczka M.T."/>
            <person name="Anike F."/>
            <person name="Vuek A."/>
            <person name="Anishchenko I.M."/>
            <person name="Voigt K."/>
            <person name="de Hoog G.S."/>
            <person name="Smith M.E."/>
            <person name="Heitman J."/>
            <person name="Vilgalys R."/>
            <person name="Stajich J.E."/>
        </authorList>
    </citation>
    <scope>NUCLEOTIDE SEQUENCE [LARGE SCALE GENOMIC DNA]</scope>
    <source>
        <strain evidence="9 10">LSU 92-RS-03</strain>
    </source>
</reference>
<evidence type="ECO:0000256" key="2">
    <source>
        <dbReference type="ARBA" id="ARBA00022695"/>
    </source>
</evidence>
<proteinExistence type="inferred from homology"/>
<keyword evidence="2 6" id="KW-0548">Nucleotidyltransferase</keyword>
<dbReference type="Pfam" id="PF22912">
    <property type="entry name" value="zf-DPOE"/>
    <property type="match status" value="1"/>
</dbReference>
<dbReference type="GO" id="GO:0008622">
    <property type="term" value="C:epsilon DNA polymerase complex"/>
    <property type="evidence" value="ECO:0007669"/>
    <property type="project" value="InterPro"/>
</dbReference>
<dbReference type="SMART" id="SM01159">
    <property type="entry name" value="DUF1744"/>
    <property type="match status" value="1"/>
</dbReference>
<dbReference type="InterPro" id="IPR013697">
    <property type="entry name" value="DNA_pol_e_suA_C"/>
</dbReference>
<dbReference type="GO" id="GO:0003887">
    <property type="term" value="F:DNA-directed DNA polymerase activity"/>
    <property type="evidence" value="ECO:0007669"/>
    <property type="project" value="UniProtKB-KW"/>
</dbReference>
<evidence type="ECO:0000256" key="3">
    <source>
        <dbReference type="ARBA" id="ARBA00022705"/>
    </source>
</evidence>
<evidence type="ECO:0000256" key="6">
    <source>
        <dbReference type="RuleBase" id="RU365029"/>
    </source>
</evidence>
<dbReference type="Proteomes" id="UP000253551">
    <property type="component" value="Unassembled WGS sequence"/>
</dbReference>
<feature type="domain" description="DNA polymerase epsilon catalytic subunit A C-terminal" evidence="8">
    <location>
        <begin position="236"/>
        <end position="603"/>
    </location>
</feature>
<feature type="compositionally biased region" description="Polar residues" evidence="7">
    <location>
        <begin position="37"/>
        <end position="51"/>
    </location>
</feature>
<dbReference type="InterPro" id="IPR029703">
    <property type="entry name" value="POL2"/>
</dbReference>
<dbReference type="AlphaFoldDB" id="A0A367K5M8"/>
<comment type="catalytic activity">
    <reaction evidence="6">
        <text>DNA(n) + a 2'-deoxyribonucleoside 5'-triphosphate = DNA(n+1) + diphosphate</text>
        <dbReference type="Rhea" id="RHEA:22508"/>
        <dbReference type="Rhea" id="RHEA-COMP:17339"/>
        <dbReference type="Rhea" id="RHEA-COMP:17340"/>
        <dbReference type="ChEBI" id="CHEBI:33019"/>
        <dbReference type="ChEBI" id="CHEBI:61560"/>
        <dbReference type="ChEBI" id="CHEBI:173112"/>
        <dbReference type="EC" id="2.7.7.7"/>
    </reaction>
</comment>
<dbReference type="GO" id="GO:0006287">
    <property type="term" value="P:base-excision repair, gap-filling"/>
    <property type="evidence" value="ECO:0007669"/>
    <property type="project" value="TreeGrafter"/>
</dbReference>
<keyword evidence="6" id="KW-0863">Zinc-finger</keyword>
<keyword evidence="6" id="KW-0004">4Fe-4S</keyword>
<evidence type="ECO:0000256" key="4">
    <source>
        <dbReference type="ARBA" id="ARBA00022932"/>
    </source>
</evidence>
<dbReference type="InterPro" id="IPR054475">
    <property type="entry name" value="Znf-DPOE"/>
</dbReference>
<evidence type="ECO:0000256" key="7">
    <source>
        <dbReference type="SAM" id="MobiDB-lite"/>
    </source>
</evidence>
<gene>
    <name evidence="9" type="primary">POL2_2</name>
    <name evidence="9" type="ORF">CU098_001241</name>
</gene>
<keyword evidence="6" id="KW-0479">Metal-binding</keyword>
<dbReference type="GO" id="GO:0006297">
    <property type="term" value="P:nucleotide-excision repair, DNA gap filling"/>
    <property type="evidence" value="ECO:0007669"/>
    <property type="project" value="TreeGrafter"/>
</dbReference>
<dbReference type="GO" id="GO:0051539">
    <property type="term" value="F:4 iron, 4 sulfur cluster binding"/>
    <property type="evidence" value="ECO:0007669"/>
    <property type="project" value="UniProtKB-KW"/>
</dbReference>
<dbReference type="GO" id="GO:0003677">
    <property type="term" value="F:DNA binding"/>
    <property type="evidence" value="ECO:0007669"/>
    <property type="project" value="UniProtKB-KW"/>
</dbReference>
<keyword evidence="6" id="KW-0408">Iron</keyword>
<comment type="caution">
    <text evidence="9">The sequence shown here is derived from an EMBL/GenBank/DDBJ whole genome shotgun (WGS) entry which is preliminary data.</text>
</comment>
<keyword evidence="5 6" id="KW-0238">DNA-binding</keyword>
<name>A0A367K5M8_RHIST</name>
<dbReference type="OrthoDB" id="10060449at2759"/>
<dbReference type="Pfam" id="PF23250">
    <property type="entry name" value="zf_DPOE_2"/>
    <property type="match status" value="1"/>
</dbReference>
<keyword evidence="1 6" id="KW-0808">Transferase</keyword>
<evidence type="ECO:0000313" key="9">
    <source>
        <dbReference type="EMBL" id="RCH97562.1"/>
    </source>
</evidence>
<comment type="function">
    <text evidence="6">DNA polymerase II participates in chromosomal DNA replication.</text>
</comment>
<dbReference type="EMBL" id="PJQM01002168">
    <property type="protein sequence ID" value="RCH97562.1"/>
    <property type="molecule type" value="Genomic_DNA"/>
</dbReference>
<sequence length="871" mass="100758">MHSFIDIVSDTKSPKKVQKQNKSTRASSRKKAIKTFLNENPTSDVDSQSTEETTSFEIEQLQVIQIAETEIAGEYKLWALVQDQLHDFLLTVPRMFYLNSTESDPKKIKIQTTCQLDKSSKTLPRSCPPLNLFQVTMSESEFQAEEAKASNILNQPFPNAVFETQIPLSNLTKHFDLSQLKRIASDYLSNPKAFHYIYLFHGYDDNGQHFLALVGAALPVSQLFLVGPCQEFQSSSVEHIYKQIYKTRENEAGDIIEIPETIAFETNHYTNEYEAMQAINRVISDYQDAKKGNSIIIIDSPNPAGLIHHATKLRDFPFFTITKKSNRDLDWPTELSRLFTSYMALGKWVNEKASQARYANVPICNIPDDARPFLSDIMFARELIRQDMVLWWSDRKETEELENPEINNQGAYESVCAEFDFSHLCINTLIVSPLIHKLEDTAGSSFNYPSFIPEEHTHRAKDTTISRETLGVLRSTAIFWMESFIIQKDNVGGSLLESFQKWVFSPDSFMYDRCLVRMLQGMMKKVFYHLLSEARQLGLIVVFANFHRLLITSARDKEEDAIPLFLHFQRTIQQTQVFQCLVIKYRRYWDTLLWMDEWNFAGILVGHNGDIPRITKYWSIDQNLSLDAKKKFTHYTSMYLYMMAQIKRKYPDSGRDKASELIQYVGGELALEVTHWLKKISFDQSTSSTDSAVEFIKLLFGVLNLDSRVNEAVTPLKRDLLSSIAELSDFSEKAQFRNPVPYYKLTNVCCSYCNHITDLDIRRDPELKADEDWKCKKCASDYSKLDIELSLIAKMNEMIRSFQEQDLECVRCHKRRERRLQIYCGRCGGNFVLTKSKEDTIKNIQTFKMIAIEYHASLLEEVVESYLKLIN</sequence>
<comment type="cofactor">
    <cofactor evidence="6">
        <name>[4Fe-4S] cluster</name>
        <dbReference type="ChEBI" id="CHEBI:49883"/>
    </cofactor>
</comment>
<feature type="region of interest" description="Disordered" evidence="7">
    <location>
        <begin position="1"/>
        <end position="51"/>
    </location>
</feature>
<dbReference type="Pfam" id="PF08490">
    <property type="entry name" value="DUF1744"/>
    <property type="match status" value="1"/>
</dbReference>
<dbReference type="GO" id="GO:0000278">
    <property type="term" value="P:mitotic cell cycle"/>
    <property type="evidence" value="ECO:0007669"/>
    <property type="project" value="TreeGrafter"/>
</dbReference>
<keyword evidence="6" id="KW-0862">Zinc</keyword>
<dbReference type="EC" id="2.7.7.7" evidence="6"/>
<evidence type="ECO:0000256" key="5">
    <source>
        <dbReference type="ARBA" id="ARBA00023125"/>
    </source>
</evidence>
<accession>A0A367K5M8</accession>
<dbReference type="GO" id="GO:0006272">
    <property type="term" value="P:leading strand elongation"/>
    <property type="evidence" value="ECO:0007669"/>
    <property type="project" value="TreeGrafter"/>
</dbReference>
<dbReference type="GO" id="GO:0008310">
    <property type="term" value="F:single-stranded DNA 3'-5' DNA exonuclease activity"/>
    <property type="evidence" value="ECO:0007669"/>
    <property type="project" value="TreeGrafter"/>
</dbReference>
<dbReference type="PANTHER" id="PTHR10670">
    <property type="entry name" value="DNA POLYMERASE EPSILON CATALYTIC SUBUNIT A"/>
    <property type="match status" value="1"/>
</dbReference>
<keyword evidence="6" id="KW-0411">Iron-sulfur</keyword>
<evidence type="ECO:0000259" key="8">
    <source>
        <dbReference type="SMART" id="SM01159"/>
    </source>
</evidence>
<comment type="subcellular location">
    <subcellularLocation>
        <location evidence="6">Nucleus</location>
    </subcellularLocation>
</comment>
<organism evidence="9 10">
    <name type="scientific">Rhizopus stolonifer</name>
    <name type="common">Rhizopus nigricans</name>
    <dbReference type="NCBI Taxonomy" id="4846"/>
    <lineage>
        <taxon>Eukaryota</taxon>
        <taxon>Fungi</taxon>
        <taxon>Fungi incertae sedis</taxon>
        <taxon>Mucoromycota</taxon>
        <taxon>Mucoromycotina</taxon>
        <taxon>Mucoromycetes</taxon>
        <taxon>Mucorales</taxon>
        <taxon>Mucorineae</taxon>
        <taxon>Rhizopodaceae</taxon>
        <taxon>Rhizopus</taxon>
    </lineage>
</organism>
<dbReference type="STRING" id="4846.A0A367K5M8"/>
<protein>
    <recommendedName>
        <fullName evidence="6">DNA polymerase epsilon catalytic subunit</fullName>
        <ecNumber evidence="6">2.7.7.7</ecNumber>
    </recommendedName>
</protein>
<evidence type="ECO:0000256" key="1">
    <source>
        <dbReference type="ARBA" id="ARBA00022679"/>
    </source>
</evidence>
<keyword evidence="6" id="KW-0539">Nucleus</keyword>
<keyword evidence="3 6" id="KW-0235">DNA replication</keyword>
<dbReference type="GO" id="GO:0008270">
    <property type="term" value="F:zinc ion binding"/>
    <property type="evidence" value="ECO:0007669"/>
    <property type="project" value="UniProtKB-KW"/>
</dbReference>
<dbReference type="PANTHER" id="PTHR10670:SF0">
    <property type="entry name" value="DNA POLYMERASE EPSILON CATALYTIC SUBUNIT A"/>
    <property type="match status" value="1"/>
</dbReference>
<keyword evidence="10" id="KW-1185">Reference proteome</keyword>
<evidence type="ECO:0000313" key="10">
    <source>
        <dbReference type="Proteomes" id="UP000253551"/>
    </source>
</evidence>
<dbReference type="GO" id="GO:0045004">
    <property type="term" value="P:DNA replication proofreading"/>
    <property type="evidence" value="ECO:0007669"/>
    <property type="project" value="TreeGrafter"/>
</dbReference>
<keyword evidence="4 6" id="KW-0239">DNA-directed DNA polymerase</keyword>
<comment type="similarity">
    <text evidence="6">Belongs to the DNA polymerase type-B family.</text>
</comment>